<reference evidence="13 14" key="1">
    <citation type="journal article" date="2023" name="Elife">
        <title>Identification of key yeast species and microbe-microbe interactions impacting larval growth of Drosophila in the wild.</title>
        <authorList>
            <person name="Mure A."/>
            <person name="Sugiura Y."/>
            <person name="Maeda R."/>
            <person name="Honda K."/>
            <person name="Sakurai N."/>
            <person name="Takahashi Y."/>
            <person name="Watada M."/>
            <person name="Katoh T."/>
            <person name="Gotoh A."/>
            <person name="Gotoh Y."/>
            <person name="Taniguchi I."/>
            <person name="Nakamura K."/>
            <person name="Hayashi T."/>
            <person name="Katayama T."/>
            <person name="Uemura T."/>
            <person name="Hattori Y."/>
        </authorList>
    </citation>
    <scope>NUCLEOTIDE SEQUENCE [LARGE SCALE GENOMIC DNA]</scope>
    <source>
        <strain evidence="13 14">SC-9</strain>
    </source>
</reference>
<feature type="region of interest" description="Disordered" evidence="11">
    <location>
        <begin position="660"/>
        <end position="685"/>
    </location>
</feature>
<name>A0AAV5QWW8_9ASCO</name>
<evidence type="ECO:0000256" key="6">
    <source>
        <dbReference type="ARBA" id="ARBA00022777"/>
    </source>
</evidence>
<keyword evidence="6 13" id="KW-0418">Kinase</keyword>
<accession>A0AAV5QWW8</accession>
<dbReference type="InterPro" id="IPR057614">
    <property type="entry name" value="PH_PKH3_C"/>
</dbReference>
<keyword evidence="14" id="KW-1185">Reference proteome</keyword>
<evidence type="ECO:0000256" key="10">
    <source>
        <dbReference type="PROSITE-ProRule" id="PRU10141"/>
    </source>
</evidence>
<dbReference type="EMBL" id="BTFZ01000020">
    <property type="protein sequence ID" value="GMM38623.1"/>
    <property type="molecule type" value="Genomic_DNA"/>
</dbReference>
<dbReference type="InterPro" id="IPR017441">
    <property type="entry name" value="Protein_kinase_ATP_BS"/>
</dbReference>
<dbReference type="PROSITE" id="PS00107">
    <property type="entry name" value="PROTEIN_KINASE_ATP"/>
    <property type="match status" value="1"/>
</dbReference>
<dbReference type="GO" id="GO:0004674">
    <property type="term" value="F:protein serine/threonine kinase activity"/>
    <property type="evidence" value="ECO:0007669"/>
    <property type="project" value="UniProtKB-KW"/>
</dbReference>
<dbReference type="PROSITE" id="PS50011">
    <property type="entry name" value="PROTEIN_KINASE_DOM"/>
    <property type="match status" value="1"/>
</dbReference>
<feature type="region of interest" description="Disordered" evidence="11">
    <location>
        <begin position="723"/>
        <end position="742"/>
    </location>
</feature>
<comment type="catalytic activity">
    <reaction evidence="9">
        <text>L-seryl-[protein] + ATP = O-phospho-L-seryl-[protein] + ADP + H(+)</text>
        <dbReference type="Rhea" id="RHEA:17989"/>
        <dbReference type="Rhea" id="RHEA-COMP:9863"/>
        <dbReference type="Rhea" id="RHEA-COMP:11604"/>
        <dbReference type="ChEBI" id="CHEBI:15378"/>
        <dbReference type="ChEBI" id="CHEBI:29999"/>
        <dbReference type="ChEBI" id="CHEBI:30616"/>
        <dbReference type="ChEBI" id="CHEBI:83421"/>
        <dbReference type="ChEBI" id="CHEBI:456216"/>
        <dbReference type="EC" id="2.7.11.1"/>
    </reaction>
</comment>
<comment type="similarity">
    <text evidence="1">Belongs to the protein kinase superfamily. AGC Ser/Thr protein kinase family. PDPK1 subfamily.</text>
</comment>
<keyword evidence="4" id="KW-0808">Transferase</keyword>
<feature type="compositionally biased region" description="Polar residues" evidence="11">
    <location>
        <begin position="572"/>
        <end position="605"/>
    </location>
</feature>
<dbReference type="AlphaFoldDB" id="A0AAV5QWW8"/>
<dbReference type="RefSeq" id="XP_064855618.1">
    <property type="nucleotide sequence ID" value="XM_064999546.1"/>
</dbReference>
<evidence type="ECO:0000259" key="12">
    <source>
        <dbReference type="PROSITE" id="PS50011"/>
    </source>
</evidence>
<evidence type="ECO:0000256" key="3">
    <source>
        <dbReference type="ARBA" id="ARBA00022527"/>
    </source>
</evidence>
<evidence type="ECO:0000313" key="13">
    <source>
        <dbReference type="EMBL" id="GMM38623.1"/>
    </source>
</evidence>
<keyword evidence="5 10" id="KW-0547">Nucleotide-binding</keyword>
<dbReference type="PROSITE" id="PS00108">
    <property type="entry name" value="PROTEIN_KINASE_ST"/>
    <property type="match status" value="1"/>
</dbReference>
<dbReference type="FunFam" id="1.10.510.10:FF:000534">
    <property type="entry name" value="Serine/threonine-protein kinase PKH2"/>
    <property type="match status" value="1"/>
</dbReference>
<organism evidence="13 14">
    <name type="scientific">Saccharomycopsis crataegensis</name>
    <dbReference type="NCBI Taxonomy" id="43959"/>
    <lineage>
        <taxon>Eukaryota</taxon>
        <taxon>Fungi</taxon>
        <taxon>Dikarya</taxon>
        <taxon>Ascomycota</taxon>
        <taxon>Saccharomycotina</taxon>
        <taxon>Saccharomycetes</taxon>
        <taxon>Saccharomycopsidaceae</taxon>
        <taxon>Saccharomycopsis</taxon>
    </lineage>
</organism>
<comment type="caution">
    <text evidence="13">The sequence shown here is derived from an EMBL/GenBank/DDBJ whole genome shotgun (WGS) entry which is preliminary data.</text>
</comment>
<evidence type="ECO:0000256" key="2">
    <source>
        <dbReference type="ARBA" id="ARBA00012513"/>
    </source>
</evidence>
<feature type="compositionally biased region" description="Low complexity" evidence="11">
    <location>
        <begin position="1067"/>
        <end position="1079"/>
    </location>
</feature>
<feature type="compositionally biased region" description="Polar residues" evidence="11">
    <location>
        <begin position="1086"/>
        <end position="1100"/>
    </location>
</feature>
<feature type="compositionally biased region" description="Polar residues" evidence="11">
    <location>
        <begin position="751"/>
        <end position="762"/>
    </location>
</feature>
<feature type="domain" description="Protein kinase" evidence="12">
    <location>
        <begin position="13"/>
        <end position="291"/>
    </location>
</feature>
<feature type="region of interest" description="Disordered" evidence="11">
    <location>
        <begin position="457"/>
        <end position="521"/>
    </location>
</feature>
<dbReference type="InterPro" id="IPR000719">
    <property type="entry name" value="Prot_kinase_dom"/>
</dbReference>
<dbReference type="CDD" id="cd05581">
    <property type="entry name" value="STKc_PDK1"/>
    <property type="match status" value="1"/>
</dbReference>
<dbReference type="Pfam" id="PF25347">
    <property type="entry name" value="PH_PKH3_C"/>
    <property type="match status" value="1"/>
</dbReference>
<dbReference type="GeneID" id="90076611"/>
<evidence type="ECO:0000256" key="9">
    <source>
        <dbReference type="ARBA" id="ARBA00048679"/>
    </source>
</evidence>
<sequence length="1128" mass="124495">MSASSRRRSVKDFQFGNKIGEGSYSTVYKAVDVYSRKVFAIKILSKAHIVKEKKIKYVNIEKQTLNRLGHHPGIVTLYYTFQDESSLFFVIDFAEYGELLTLIRKLGTLNEVSTKYYMIQLVDAIKFMHSKGVIHRDLKPENILLNHDMKLMITDFGAAKMLDENGNAEELQSNLSINSNGGSGENGDDKEKAASFVGTAEYVSPELLQHNECGYESDIWAVGCILYQFIVGLPPFKGSTEYLTFEKIIGLDYKFPNHFIPDPIKHLITNILVIDPKKRYTIKDVQEHQFFKNVPWTDFNYIWKRNPPKIEAYDPRTYANGNTTPPSTTEVLSKPVVVKQPINFYKKAIANPSKTLDIINSTYVPSSNHMMPTNSPKKNVGALHQTGKGYPKINQFNRNAAIATAAGNIAMNNITTQTTPSNINSAHVMPAQNQNIHSTQKVNGNNASVSNVTNKQGHAYKSQTQTQPQQTSTPPHPSQSSHGGSPSQFSSVKTNGKSHEKQNSQSSNQTRIFKSQSQQKLQQSNHYVFNKPLIQGGVNISKSQPTSPISFNLSSQSNLGNRSVSETKSEISSRINNASSVDKNGSGGENQSYSPIEKNGSSNNIGDEKMINGLAHEISINDNATQVKDSLAAANEAIQIAQKFRAKNLFASTSSYPGEAMNDFNDPKKPSHPYAPMRLASGSNSAASSPFMNGYAYTSNQSSTPIEQPVAIPYEGRLSLSSEAPSGVGKNQQYHTNYGLNHSTDLDQNILLSSNPVTNPSGNAEPHPFDSLAKPEPVLSKIKHNQSLTLDTGFPSSKIEAYSEELTSSPKSPRDIDSKHTHSASAMKKVDPPAKNSAFVPQTEKLKIQSPKICPSPVIYFDDDIEPEFEADHIPPEITQLLYADEKIIKLGTIVVSHLSFEDILETDPNLSISSVYGSKLDLNDATINEIIGKHGRVIDYYSKPEVMIVTTLGRLFILQSIKLSNRLYEIKLTDNKISLYDYEFDEGSESNYGYLLVELIDKQCLLFLSPHDHKRVTVDFETNTSITWIECLFKAKQLLRPKTRKKCNMGYESNTENSSPTNKTGSNMPSSSKSSPISRESKLSVGSSTTSATRSSQGTNNKKNNSSVANVAAAAAAAAAAIKKEHR</sequence>
<dbReference type="Proteomes" id="UP001360560">
    <property type="component" value="Unassembled WGS sequence"/>
</dbReference>
<comment type="catalytic activity">
    <reaction evidence="8">
        <text>L-threonyl-[protein] + ATP = O-phospho-L-threonyl-[protein] + ADP + H(+)</text>
        <dbReference type="Rhea" id="RHEA:46608"/>
        <dbReference type="Rhea" id="RHEA-COMP:11060"/>
        <dbReference type="Rhea" id="RHEA-COMP:11605"/>
        <dbReference type="ChEBI" id="CHEBI:15378"/>
        <dbReference type="ChEBI" id="CHEBI:30013"/>
        <dbReference type="ChEBI" id="CHEBI:30616"/>
        <dbReference type="ChEBI" id="CHEBI:61977"/>
        <dbReference type="ChEBI" id="CHEBI:456216"/>
        <dbReference type="EC" id="2.7.11.1"/>
    </reaction>
</comment>
<dbReference type="InterPro" id="IPR008271">
    <property type="entry name" value="Ser/Thr_kinase_AS"/>
</dbReference>
<keyword evidence="3" id="KW-0723">Serine/threonine-protein kinase</keyword>
<dbReference type="Gene3D" id="3.30.200.20">
    <property type="entry name" value="Phosphorylase Kinase, domain 1"/>
    <property type="match status" value="1"/>
</dbReference>
<feature type="region of interest" description="Disordered" evidence="11">
    <location>
        <begin position="751"/>
        <end position="774"/>
    </location>
</feature>
<dbReference type="Gene3D" id="1.10.510.10">
    <property type="entry name" value="Transferase(Phosphotransferase) domain 1"/>
    <property type="match status" value="1"/>
</dbReference>
<feature type="binding site" evidence="10">
    <location>
        <position position="42"/>
    </location>
    <ligand>
        <name>ATP</name>
        <dbReference type="ChEBI" id="CHEBI:30616"/>
    </ligand>
</feature>
<evidence type="ECO:0000256" key="5">
    <source>
        <dbReference type="ARBA" id="ARBA00022741"/>
    </source>
</evidence>
<feature type="region of interest" description="Disordered" evidence="11">
    <location>
        <begin position="802"/>
        <end position="836"/>
    </location>
</feature>
<dbReference type="InterPro" id="IPR011009">
    <property type="entry name" value="Kinase-like_dom_sf"/>
</dbReference>
<feature type="compositionally biased region" description="Polar residues" evidence="11">
    <location>
        <begin position="549"/>
        <end position="564"/>
    </location>
</feature>
<evidence type="ECO:0000256" key="11">
    <source>
        <dbReference type="SAM" id="MobiDB-lite"/>
    </source>
</evidence>
<dbReference type="InterPro" id="IPR039046">
    <property type="entry name" value="PDPK1"/>
</dbReference>
<protein>
    <recommendedName>
        <fullName evidence="2">non-specific serine/threonine protein kinase</fullName>
        <ecNumber evidence="2">2.7.11.1</ecNumber>
    </recommendedName>
</protein>
<dbReference type="GO" id="GO:0000196">
    <property type="term" value="P:cell integrity MAPK cascade"/>
    <property type="evidence" value="ECO:0007669"/>
    <property type="project" value="UniProtKB-ARBA"/>
</dbReference>
<evidence type="ECO:0000313" key="14">
    <source>
        <dbReference type="Proteomes" id="UP001360560"/>
    </source>
</evidence>
<keyword evidence="7 10" id="KW-0067">ATP-binding</keyword>
<dbReference type="SMART" id="SM00220">
    <property type="entry name" value="S_TKc"/>
    <property type="match status" value="1"/>
</dbReference>
<dbReference type="PANTHER" id="PTHR24356:SF163">
    <property type="entry name" value="3-PHOSPHOINOSITIDE-DEPENDENT PROTEIN KINASE 1-RELATED"/>
    <property type="match status" value="1"/>
</dbReference>
<feature type="compositionally biased region" description="Polar residues" evidence="11">
    <location>
        <begin position="1052"/>
        <end position="1066"/>
    </location>
</feature>
<feature type="compositionally biased region" description="Low complexity" evidence="11">
    <location>
        <begin position="462"/>
        <end position="488"/>
    </location>
</feature>
<dbReference type="PANTHER" id="PTHR24356">
    <property type="entry name" value="SERINE/THREONINE-PROTEIN KINASE"/>
    <property type="match status" value="1"/>
</dbReference>
<feature type="region of interest" description="Disordered" evidence="11">
    <location>
        <begin position="1050"/>
        <end position="1108"/>
    </location>
</feature>
<feature type="compositionally biased region" description="Polar residues" evidence="11">
    <location>
        <begin position="503"/>
        <end position="513"/>
    </location>
</feature>
<evidence type="ECO:0000256" key="1">
    <source>
        <dbReference type="ARBA" id="ARBA00010006"/>
    </source>
</evidence>
<dbReference type="GO" id="GO:0005524">
    <property type="term" value="F:ATP binding"/>
    <property type="evidence" value="ECO:0007669"/>
    <property type="project" value="UniProtKB-UniRule"/>
</dbReference>
<dbReference type="Pfam" id="PF00069">
    <property type="entry name" value="Pkinase"/>
    <property type="match status" value="1"/>
</dbReference>
<dbReference type="FunFam" id="3.30.200.20:FF:000128">
    <property type="entry name" value="Serine/threonine-protein kinase ksg1"/>
    <property type="match status" value="1"/>
</dbReference>
<dbReference type="InterPro" id="IPR050236">
    <property type="entry name" value="Ser_Thr_kinase_AGC"/>
</dbReference>
<gene>
    <name evidence="13" type="ORF">DASC09_059620</name>
</gene>
<dbReference type="SUPFAM" id="SSF56112">
    <property type="entry name" value="Protein kinase-like (PK-like)"/>
    <property type="match status" value="1"/>
</dbReference>
<evidence type="ECO:0000256" key="4">
    <source>
        <dbReference type="ARBA" id="ARBA00022679"/>
    </source>
</evidence>
<proteinExistence type="inferred from homology"/>
<dbReference type="EC" id="2.7.11.1" evidence="2"/>
<feature type="region of interest" description="Disordered" evidence="11">
    <location>
        <begin position="549"/>
        <end position="607"/>
    </location>
</feature>
<evidence type="ECO:0000256" key="8">
    <source>
        <dbReference type="ARBA" id="ARBA00047899"/>
    </source>
</evidence>
<evidence type="ECO:0000256" key="7">
    <source>
        <dbReference type="ARBA" id="ARBA00022840"/>
    </source>
</evidence>